<proteinExistence type="predicted"/>
<comment type="caution">
    <text evidence="1">The sequence shown here is derived from an EMBL/GenBank/DDBJ whole genome shotgun (WGS) entry which is preliminary data.</text>
</comment>
<sequence>MLSYIRYLQSQVVNTTVGDTSSRIIDLFASPQRERILRPLAQEILEFSPQKESLLTNQLASLKNIDSILDGLLILQLYNDDVLTSLDIMLIQFVVSQSSFMRSTIFLPKIDYIIRHSSKQKSESFQMRKTIDKLITQCY</sequence>
<dbReference type="RefSeq" id="WP_125685245.1">
    <property type="nucleotide sequence ID" value="NZ_JBHSSI010000025.1"/>
</dbReference>
<accession>A0ABW1TFF5</accession>
<gene>
    <name evidence="1" type="ORF">ACFP1C_03640</name>
</gene>
<keyword evidence="2" id="KW-1185">Reference proteome</keyword>
<evidence type="ECO:0000313" key="1">
    <source>
        <dbReference type="EMBL" id="MFC6260029.1"/>
    </source>
</evidence>
<dbReference type="EMBL" id="JBHSSI010000025">
    <property type="protein sequence ID" value="MFC6260029.1"/>
    <property type="molecule type" value="Genomic_DNA"/>
</dbReference>
<reference evidence="2" key="1">
    <citation type="journal article" date="2019" name="Int. J. Syst. Evol. Microbiol.">
        <title>The Global Catalogue of Microorganisms (GCM) 10K type strain sequencing project: providing services to taxonomists for standard genome sequencing and annotation.</title>
        <authorList>
            <consortium name="The Broad Institute Genomics Platform"/>
            <consortium name="The Broad Institute Genome Sequencing Center for Infectious Disease"/>
            <person name="Wu L."/>
            <person name="Ma J."/>
        </authorList>
    </citation>
    <scope>NUCLEOTIDE SEQUENCE [LARGE SCALE GENOMIC DNA]</scope>
    <source>
        <strain evidence="2">CCM 8908</strain>
    </source>
</reference>
<evidence type="ECO:0000313" key="2">
    <source>
        <dbReference type="Proteomes" id="UP001596283"/>
    </source>
</evidence>
<name>A0ABW1TFF5_9LACO</name>
<protein>
    <submittedName>
        <fullName evidence="1">Uncharacterized protein</fullName>
    </submittedName>
</protein>
<dbReference type="Proteomes" id="UP001596283">
    <property type="component" value="Unassembled WGS sequence"/>
</dbReference>
<organism evidence="1 2">
    <name type="scientific">Levilactobacillus fujinensis</name>
    <dbReference type="NCBI Taxonomy" id="2486024"/>
    <lineage>
        <taxon>Bacteria</taxon>
        <taxon>Bacillati</taxon>
        <taxon>Bacillota</taxon>
        <taxon>Bacilli</taxon>
        <taxon>Lactobacillales</taxon>
        <taxon>Lactobacillaceae</taxon>
        <taxon>Levilactobacillus</taxon>
    </lineage>
</organism>